<reference evidence="1" key="1">
    <citation type="submission" date="2020-03" db="EMBL/GenBank/DDBJ databases">
        <title>The deep terrestrial virosphere.</title>
        <authorList>
            <person name="Holmfeldt K."/>
            <person name="Nilsson E."/>
            <person name="Simone D."/>
            <person name="Lopez-Fernandez M."/>
            <person name="Wu X."/>
            <person name="de Brujin I."/>
            <person name="Lundin D."/>
            <person name="Andersson A."/>
            <person name="Bertilsson S."/>
            <person name="Dopson M."/>
        </authorList>
    </citation>
    <scope>NUCLEOTIDE SEQUENCE</scope>
    <source>
        <strain evidence="1">MM415B04845</strain>
    </source>
</reference>
<proteinExistence type="predicted"/>
<evidence type="ECO:0000313" key="1">
    <source>
        <dbReference type="EMBL" id="QJA92123.1"/>
    </source>
</evidence>
<organism evidence="1">
    <name type="scientific">viral metagenome</name>
    <dbReference type="NCBI Taxonomy" id="1070528"/>
    <lineage>
        <taxon>unclassified sequences</taxon>
        <taxon>metagenomes</taxon>
        <taxon>organismal metagenomes</taxon>
    </lineage>
</organism>
<gene>
    <name evidence="1" type="ORF">MM415B04845_0008</name>
</gene>
<name>A0A6M3LCF5_9ZZZZ</name>
<sequence length="152" mass="16765">MGCTLISKKGSKERWVCRTTEATEEYKKGIKDTTKSWGKCTCEAEDRYKAGVDAAQSRGAFKKGVEKVGRTGFLQKTLLKGPTRFAQGVADGADAYEEGYKPYHAHFPSIFMPTRFPRGDPRNLERCKAVCTAMGQKKVELAGTGKVTCPED</sequence>
<dbReference type="AlphaFoldDB" id="A0A6M3LCF5"/>
<protein>
    <submittedName>
        <fullName evidence="1">Uncharacterized protein</fullName>
    </submittedName>
</protein>
<dbReference type="EMBL" id="MT143039">
    <property type="protein sequence ID" value="QJA92123.1"/>
    <property type="molecule type" value="Genomic_DNA"/>
</dbReference>
<accession>A0A6M3LCF5</accession>